<dbReference type="Gene3D" id="3.40.50.300">
    <property type="entry name" value="P-loop containing nucleotide triphosphate hydrolases"/>
    <property type="match status" value="1"/>
</dbReference>
<protein>
    <recommendedName>
        <fullName evidence="1">Protein CR006 P-loop domain-containing protein</fullName>
    </recommendedName>
</protein>
<dbReference type="Proteomes" id="UP000269001">
    <property type="component" value="Unassembled WGS sequence"/>
</dbReference>
<dbReference type="RefSeq" id="WP_120368553.1">
    <property type="nucleotide sequence ID" value="NZ_RAXU01000001.1"/>
</dbReference>
<evidence type="ECO:0000313" key="2">
    <source>
        <dbReference type="EMBL" id="RKG36071.1"/>
    </source>
</evidence>
<name>A0A3A8F4I0_9GAMM</name>
<accession>A0A3A8F4I0</accession>
<dbReference type="AlphaFoldDB" id="A0A3A8F4I0"/>
<evidence type="ECO:0000313" key="3">
    <source>
        <dbReference type="Proteomes" id="UP000269001"/>
    </source>
</evidence>
<dbReference type="Pfam" id="PF13166">
    <property type="entry name" value="AAA_13"/>
    <property type="match status" value="1"/>
</dbReference>
<reference evidence="2 3" key="1">
    <citation type="submission" date="2018-09" db="EMBL/GenBank/DDBJ databases">
        <title>The draft genome of Acinetobacter spp. strains.</title>
        <authorList>
            <person name="Qin J."/>
            <person name="Feng Y."/>
            <person name="Zong Z."/>
        </authorList>
    </citation>
    <scope>NUCLEOTIDE SEQUENCE [LARGE SCALE GENOMIC DNA]</scope>
    <source>
        <strain evidence="2 3">WCHAc060096</strain>
    </source>
</reference>
<dbReference type="SUPFAM" id="SSF52540">
    <property type="entry name" value="P-loop containing nucleoside triphosphate hydrolases"/>
    <property type="match status" value="1"/>
</dbReference>
<dbReference type="InterPro" id="IPR026866">
    <property type="entry name" value="CR006_AAA"/>
</dbReference>
<feature type="domain" description="Protein CR006 P-loop" evidence="1">
    <location>
        <begin position="26"/>
        <end position="768"/>
    </location>
</feature>
<proteinExistence type="predicted"/>
<keyword evidence="3" id="KW-1185">Reference proteome</keyword>
<dbReference type="InterPro" id="IPR027417">
    <property type="entry name" value="P-loop_NTPase"/>
</dbReference>
<sequence>MIKKIKSIGNLAVFKGFEWDSNVRNNGGAADTFKDINIIYGRNYSGKTSLSRIIRALEMGRISDKYNNPEFCVKFSDKEVTQNNLTSHGKKIRVFNEDFIKENLKFIVHQDDGIQSFAILGENNNIVETEIQTIEDELGKKEQGQETGLYAKRVQVISSYDDAKIVWDNAKRALDKQLSDKATDRKNGIKYQSERFGDQNYNVQKLSNDIREVLSESYKELSLEEIEQFRKLSLEKALDEFSIIELPKIRLSNFVEKTEKLVAKKISSSNKIEELVKNAILNRWVNEGRSYHKDKLSNCAFCGTLISEERWKELDRHFDKESKILEDDIDSLIVDIESEKKSFSLLKVDKSKFYSKFHKTLDIIQTDLEEIIGKYDLILDSLIDQLKERKANILTEKDFINPNKDVEDLKVIWTSYLNIKKESTEFSKQLLNEQKHAKDKLRLNEISNFLEIIKYQDQVANIKALSIKVVENENKKISIDEIISQKEQLIKTKKAELRDEEKGADKVNELLKNFFGHHYLSLQPITNKSGVRFEVIRDDKKAYHLSEGECSLLAFCYFMAKLEDIDTKGSKPIIWIDDPISSLDSNHIFFIYSLINEKIVNNHIFGQLFISTHNLDFLKYLRKVDGKFLNASGKHQNYQKEYFLISRVNDTSKISIMPKYLKEYVTEFNYLFHQIYKCSVIEVIDDSNYITFYNFGNNARKFFEIYLYYKYPDKGMTEETLNLFFDGDNIPALLTDRINNEYSHLCGVFERGSSPVEVPEMQIAAKRIITKLSADREQFIGLLKSVGEDTSNISSASEV</sequence>
<dbReference type="EMBL" id="RAXU01000001">
    <property type="protein sequence ID" value="RKG36071.1"/>
    <property type="molecule type" value="Genomic_DNA"/>
</dbReference>
<gene>
    <name evidence="2" type="ORF">D7V21_00275</name>
</gene>
<evidence type="ECO:0000259" key="1">
    <source>
        <dbReference type="Pfam" id="PF13166"/>
    </source>
</evidence>
<organism evidence="2 3">
    <name type="scientific">Acinetobacter guerrae</name>
    <dbReference type="NCBI Taxonomy" id="1843371"/>
    <lineage>
        <taxon>Bacteria</taxon>
        <taxon>Pseudomonadati</taxon>
        <taxon>Pseudomonadota</taxon>
        <taxon>Gammaproteobacteria</taxon>
        <taxon>Moraxellales</taxon>
        <taxon>Moraxellaceae</taxon>
        <taxon>Acinetobacter</taxon>
    </lineage>
</organism>
<comment type="caution">
    <text evidence="2">The sequence shown here is derived from an EMBL/GenBank/DDBJ whole genome shotgun (WGS) entry which is preliminary data.</text>
</comment>